<sequence length="241" mass="27533">MSKINCLVVDDEEPARRLIENYINRLPNLHLVGKCANPLSAIEVMQEHQVDLMFLDIQMPELTGVEFLKTMTTRPLVIFTTAYKEYALEGYELDVVDYLLKPFRFERFVQAVHKAMHILKPKVGAAVNLAGDGPAEKQESKDYLLVKSDFKVYRIFFRDIQYIESMKEYVAYHTPEGRTLSLGSLKSLEEELPADQFIRIHKSYIVSKAKVSALDGNQVQVGNQKLPIGSSYRKAVIEALF</sequence>
<evidence type="ECO:0000259" key="3">
    <source>
        <dbReference type="PROSITE" id="PS50930"/>
    </source>
</evidence>
<keyword evidence="1" id="KW-0597">Phosphoprotein</keyword>
<dbReference type="EMBL" id="JAHVHU010000009">
    <property type="protein sequence ID" value="MBY5958626.1"/>
    <property type="molecule type" value="Genomic_DNA"/>
</dbReference>
<dbReference type="SUPFAM" id="SSF52172">
    <property type="entry name" value="CheY-like"/>
    <property type="match status" value="1"/>
</dbReference>
<dbReference type="InterPro" id="IPR001789">
    <property type="entry name" value="Sig_transdc_resp-reg_receiver"/>
</dbReference>
<proteinExistence type="predicted"/>
<name>A0A953HUV2_9BACT</name>
<dbReference type="PROSITE" id="PS50110">
    <property type="entry name" value="RESPONSE_REGULATORY"/>
    <property type="match status" value="1"/>
</dbReference>
<protein>
    <submittedName>
        <fullName evidence="4">LytTR family DNA-binding domain-containing protein</fullName>
    </submittedName>
</protein>
<organism evidence="4 5">
    <name type="scientific">Membranihabitans marinus</name>
    <dbReference type="NCBI Taxonomy" id="1227546"/>
    <lineage>
        <taxon>Bacteria</taxon>
        <taxon>Pseudomonadati</taxon>
        <taxon>Bacteroidota</taxon>
        <taxon>Saprospiria</taxon>
        <taxon>Saprospirales</taxon>
        <taxon>Saprospiraceae</taxon>
        <taxon>Membranihabitans</taxon>
    </lineage>
</organism>
<dbReference type="AlphaFoldDB" id="A0A953HUV2"/>
<dbReference type="PROSITE" id="PS50930">
    <property type="entry name" value="HTH_LYTTR"/>
    <property type="match status" value="1"/>
</dbReference>
<feature type="domain" description="Response regulatory" evidence="2">
    <location>
        <begin position="5"/>
        <end position="116"/>
    </location>
</feature>
<evidence type="ECO:0000313" key="4">
    <source>
        <dbReference type="EMBL" id="MBY5958626.1"/>
    </source>
</evidence>
<reference evidence="4" key="1">
    <citation type="submission" date="2021-06" db="EMBL/GenBank/DDBJ databases">
        <title>44 bacteria genomes isolated from Dapeng, Shenzhen.</title>
        <authorList>
            <person name="Zheng W."/>
            <person name="Yu S."/>
            <person name="Huang Y."/>
        </authorList>
    </citation>
    <scope>NUCLEOTIDE SEQUENCE</scope>
    <source>
        <strain evidence="4">DP5N28-2</strain>
    </source>
</reference>
<dbReference type="InterPro" id="IPR011006">
    <property type="entry name" value="CheY-like_superfamily"/>
</dbReference>
<dbReference type="SMART" id="SM00850">
    <property type="entry name" value="LytTR"/>
    <property type="match status" value="1"/>
</dbReference>
<dbReference type="Proteomes" id="UP000753961">
    <property type="component" value="Unassembled WGS sequence"/>
</dbReference>
<feature type="domain" description="HTH LytTR-type" evidence="3">
    <location>
        <begin position="144"/>
        <end position="241"/>
    </location>
</feature>
<dbReference type="GO" id="GO:0003677">
    <property type="term" value="F:DNA binding"/>
    <property type="evidence" value="ECO:0007669"/>
    <property type="project" value="UniProtKB-KW"/>
</dbReference>
<evidence type="ECO:0000313" key="5">
    <source>
        <dbReference type="Proteomes" id="UP000753961"/>
    </source>
</evidence>
<dbReference type="RefSeq" id="WP_222580159.1">
    <property type="nucleotide sequence ID" value="NZ_JAHVHU010000009.1"/>
</dbReference>
<evidence type="ECO:0000256" key="1">
    <source>
        <dbReference type="PROSITE-ProRule" id="PRU00169"/>
    </source>
</evidence>
<dbReference type="SMART" id="SM00448">
    <property type="entry name" value="REC"/>
    <property type="match status" value="1"/>
</dbReference>
<keyword evidence="5" id="KW-1185">Reference proteome</keyword>
<comment type="caution">
    <text evidence="4">The sequence shown here is derived from an EMBL/GenBank/DDBJ whole genome shotgun (WGS) entry which is preliminary data.</text>
</comment>
<dbReference type="InterPro" id="IPR046947">
    <property type="entry name" value="LytR-like"/>
</dbReference>
<dbReference type="Gene3D" id="3.40.50.2300">
    <property type="match status" value="1"/>
</dbReference>
<keyword evidence="4" id="KW-0238">DNA-binding</keyword>
<dbReference type="GO" id="GO:0000156">
    <property type="term" value="F:phosphorelay response regulator activity"/>
    <property type="evidence" value="ECO:0007669"/>
    <property type="project" value="InterPro"/>
</dbReference>
<gene>
    <name evidence="4" type="ORF">KUV50_10810</name>
</gene>
<dbReference type="InterPro" id="IPR007492">
    <property type="entry name" value="LytTR_DNA-bd_dom"/>
</dbReference>
<dbReference type="Gene3D" id="2.40.50.1020">
    <property type="entry name" value="LytTr DNA-binding domain"/>
    <property type="match status" value="1"/>
</dbReference>
<dbReference type="PANTHER" id="PTHR37299">
    <property type="entry name" value="TRANSCRIPTIONAL REGULATOR-RELATED"/>
    <property type="match status" value="1"/>
</dbReference>
<dbReference type="Pfam" id="PF04397">
    <property type="entry name" value="LytTR"/>
    <property type="match status" value="1"/>
</dbReference>
<dbReference type="PANTHER" id="PTHR37299:SF1">
    <property type="entry name" value="STAGE 0 SPORULATION PROTEIN A HOMOLOG"/>
    <property type="match status" value="1"/>
</dbReference>
<evidence type="ECO:0000259" key="2">
    <source>
        <dbReference type="PROSITE" id="PS50110"/>
    </source>
</evidence>
<dbReference type="Pfam" id="PF00072">
    <property type="entry name" value="Response_reg"/>
    <property type="match status" value="1"/>
</dbReference>
<accession>A0A953HUV2</accession>
<feature type="modified residue" description="4-aspartylphosphate" evidence="1">
    <location>
        <position position="56"/>
    </location>
</feature>